<evidence type="ECO:0000256" key="1">
    <source>
        <dbReference type="ARBA" id="ARBA00022723"/>
    </source>
</evidence>
<evidence type="ECO:0000256" key="5">
    <source>
        <dbReference type="SAM" id="MobiDB-lite"/>
    </source>
</evidence>
<organism evidence="8 9">
    <name type="scientific">Achaetomium macrosporum</name>
    <dbReference type="NCBI Taxonomy" id="79813"/>
    <lineage>
        <taxon>Eukaryota</taxon>
        <taxon>Fungi</taxon>
        <taxon>Dikarya</taxon>
        <taxon>Ascomycota</taxon>
        <taxon>Pezizomycotina</taxon>
        <taxon>Sordariomycetes</taxon>
        <taxon>Sordariomycetidae</taxon>
        <taxon>Sordariales</taxon>
        <taxon>Chaetomiaceae</taxon>
        <taxon>Achaetomium</taxon>
    </lineage>
</organism>
<dbReference type="InterPro" id="IPR036869">
    <property type="entry name" value="J_dom_sf"/>
</dbReference>
<reference evidence="8" key="1">
    <citation type="journal article" date="2023" name="Mol. Phylogenet. Evol.">
        <title>Genome-scale phylogeny and comparative genomics of the fungal order Sordariales.</title>
        <authorList>
            <person name="Hensen N."/>
            <person name="Bonometti L."/>
            <person name="Westerberg I."/>
            <person name="Brannstrom I.O."/>
            <person name="Guillou S."/>
            <person name="Cros-Aarteil S."/>
            <person name="Calhoun S."/>
            <person name="Haridas S."/>
            <person name="Kuo A."/>
            <person name="Mondo S."/>
            <person name="Pangilinan J."/>
            <person name="Riley R."/>
            <person name="LaButti K."/>
            <person name="Andreopoulos B."/>
            <person name="Lipzen A."/>
            <person name="Chen C."/>
            <person name="Yan M."/>
            <person name="Daum C."/>
            <person name="Ng V."/>
            <person name="Clum A."/>
            <person name="Steindorff A."/>
            <person name="Ohm R.A."/>
            <person name="Martin F."/>
            <person name="Silar P."/>
            <person name="Natvig D.O."/>
            <person name="Lalanne C."/>
            <person name="Gautier V."/>
            <person name="Ament-Velasquez S.L."/>
            <person name="Kruys A."/>
            <person name="Hutchinson M.I."/>
            <person name="Powell A.J."/>
            <person name="Barry K."/>
            <person name="Miller A.N."/>
            <person name="Grigoriev I.V."/>
            <person name="Debuchy R."/>
            <person name="Gladieux P."/>
            <person name="Hiltunen Thoren M."/>
            <person name="Johannesson H."/>
        </authorList>
    </citation>
    <scope>NUCLEOTIDE SEQUENCE</scope>
    <source>
        <strain evidence="8">CBS 532.94</strain>
    </source>
</reference>
<dbReference type="GO" id="GO:0008270">
    <property type="term" value="F:zinc ion binding"/>
    <property type="evidence" value="ECO:0007669"/>
    <property type="project" value="UniProtKB-KW"/>
</dbReference>
<feature type="region of interest" description="Disordered" evidence="5">
    <location>
        <begin position="518"/>
        <end position="539"/>
    </location>
</feature>
<dbReference type="SUPFAM" id="SSF57667">
    <property type="entry name" value="beta-beta-alpha zinc fingers"/>
    <property type="match status" value="1"/>
</dbReference>
<dbReference type="GO" id="GO:0005737">
    <property type="term" value="C:cytoplasm"/>
    <property type="evidence" value="ECO:0007669"/>
    <property type="project" value="TreeGrafter"/>
</dbReference>
<dbReference type="InterPro" id="IPR022755">
    <property type="entry name" value="Znf_C2H2_jaz"/>
</dbReference>
<evidence type="ECO:0000259" key="7">
    <source>
        <dbReference type="PROSITE" id="PS50157"/>
    </source>
</evidence>
<feature type="region of interest" description="Disordered" evidence="5">
    <location>
        <begin position="287"/>
        <end position="309"/>
    </location>
</feature>
<keyword evidence="1" id="KW-0479">Metal-binding</keyword>
<dbReference type="Gene3D" id="1.10.287.110">
    <property type="entry name" value="DnaJ domain"/>
    <property type="match status" value="1"/>
</dbReference>
<evidence type="ECO:0000256" key="2">
    <source>
        <dbReference type="ARBA" id="ARBA00022771"/>
    </source>
</evidence>
<dbReference type="InterPro" id="IPR013087">
    <property type="entry name" value="Znf_C2H2_type"/>
</dbReference>
<dbReference type="InterPro" id="IPR051964">
    <property type="entry name" value="Chaperone_stress_response"/>
</dbReference>
<reference evidence="8" key="2">
    <citation type="submission" date="2023-05" db="EMBL/GenBank/DDBJ databases">
        <authorList>
            <consortium name="Lawrence Berkeley National Laboratory"/>
            <person name="Steindorff A."/>
            <person name="Hensen N."/>
            <person name="Bonometti L."/>
            <person name="Westerberg I."/>
            <person name="Brannstrom I.O."/>
            <person name="Guillou S."/>
            <person name="Cros-Aarteil S."/>
            <person name="Calhoun S."/>
            <person name="Haridas S."/>
            <person name="Kuo A."/>
            <person name="Mondo S."/>
            <person name="Pangilinan J."/>
            <person name="Riley R."/>
            <person name="Labutti K."/>
            <person name="Andreopoulos B."/>
            <person name="Lipzen A."/>
            <person name="Chen C."/>
            <person name="Yanf M."/>
            <person name="Daum C."/>
            <person name="Ng V."/>
            <person name="Clum A."/>
            <person name="Ohm R."/>
            <person name="Martin F."/>
            <person name="Silar P."/>
            <person name="Natvig D."/>
            <person name="Lalanne C."/>
            <person name="Gautier V."/>
            <person name="Ament-Velasquez S.L."/>
            <person name="Kruys A."/>
            <person name="Hutchinson M.I."/>
            <person name="Powell A.J."/>
            <person name="Barry K."/>
            <person name="Miller A.N."/>
            <person name="Grigoriev I.V."/>
            <person name="Debuchy R."/>
            <person name="Gladieux P."/>
            <person name="Thoren M.H."/>
            <person name="Johannesson H."/>
        </authorList>
    </citation>
    <scope>NUCLEOTIDE SEQUENCE</scope>
    <source>
        <strain evidence="8">CBS 532.94</strain>
    </source>
</reference>
<dbReference type="FunFam" id="1.10.287.110:FF:000046">
    <property type="entry name" value="dnaJ homolog subfamily C member 21"/>
    <property type="match status" value="1"/>
</dbReference>
<keyword evidence="3" id="KW-0862">Zinc</keyword>
<feature type="compositionally biased region" description="Polar residues" evidence="5">
    <location>
        <begin position="435"/>
        <end position="448"/>
    </location>
</feature>
<dbReference type="InterPro" id="IPR001623">
    <property type="entry name" value="DnaJ_domain"/>
</dbReference>
<dbReference type="PROSITE" id="PS50076">
    <property type="entry name" value="DNAJ_2"/>
    <property type="match status" value="1"/>
</dbReference>
<proteinExistence type="predicted"/>
<sequence>MGAEQSAPRGGTQPAVVRKTCYYELLGVDREAPDEEIRRAYKKKALELHPDRNLNDTENATRRFAEVQTAYEILSDPQERAWYDSHRDAILNGEDDVAGTAPTDQSRSGHTSANAIFALMSQFNSSIPMDDSARGFFGILNAFFDQLAAEETAACEYAGIVPTEYPPFGGASDAYNAVAKRFYSAWSSFSTKKTFSWRDKYRLQDAPDRQIRRLMQKENQKLRDEGVREFNDAVRSLVAFVRKRDPRYVPNKQSEEERQQVLRNSAAAQAARSRAANQEKLAEYVLPEWAQSRDNDEDHGEFSMSEEDDEVEEIECVVCNKTFKSEKQFEAHEKSKKHIKAVQQLRRQMKKENANFDLQDSEPVVSPTPTARGDPGEDETHAGAVPPHYGERVEEIEDARSIASEDTNHGTPSQYDSEDDDYAPRSAVEERILNGTYTETKSTNTGLSTPDAMDSATATLDGLTLGNGKEEGKKVGKAKLKREKKAARQAAEAQALHKCAACQENFTSRTKLFAHIKDNPTHAAPVPVSSGQAGKKKRR</sequence>
<evidence type="ECO:0000256" key="3">
    <source>
        <dbReference type="ARBA" id="ARBA00022833"/>
    </source>
</evidence>
<feature type="domain" description="C2H2-type" evidence="7">
    <location>
        <begin position="314"/>
        <end position="338"/>
    </location>
</feature>
<keyword evidence="2 4" id="KW-0863">Zinc-finger</keyword>
<evidence type="ECO:0000313" key="9">
    <source>
        <dbReference type="Proteomes" id="UP001303760"/>
    </source>
</evidence>
<dbReference type="PANTHER" id="PTHR44029:SF1">
    <property type="entry name" value="DNAJ HOMOLOG SUBFAMILY C MEMBER 21"/>
    <property type="match status" value="1"/>
</dbReference>
<protein>
    <recommendedName>
        <fullName evidence="10">DnaJ-domain-containing protein</fullName>
    </recommendedName>
</protein>
<accession>A0AAN7H6E5</accession>
<dbReference type="Gene3D" id="3.30.160.60">
    <property type="entry name" value="Classic Zinc Finger"/>
    <property type="match status" value="1"/>
</dbReference>
<dbReference type="Pfam" id="PF00226">
    <property type="entry name" value="DnaJ"/>
    <property type="match status" value="1"/>
</dbReference>
<feature type="compositionally biased region" description="Acidic residues" evidence="5">
    <location>
        <begin position="297"/>
        <end position="309"/>
    </location>
</feature>
<evidence type="ECO:0000256" key="4">
    <source>
        <dbReference type="PROSITE-ProRule" id="PRU00042"/>
    </source>
</evidence>
<dbReference type="Pfam" id="PF12171">
    <property type="entry name" value="zf-C2H2_jaz"/>
    <property type="match status" value="1"/>
</dbReference>
<feature type="region of interest" description="Disordered" evidence="5">
    <location>
        <begin position="402"/>
        <end position="423"/>
    </location>
</feature>
<dbReference type="InterPro" id="IPR036236">
    <property type="entry name" value="Znf_C2H2_sf"/>
</dbReference>
<dbReference type="PROSITE" id="PS50157">
    <property type="entry name" value="ZINC_FINGER_C2H2_2"/>
    <property type="match status" value="2"/>
</dbReference>
<dbReference type="SMART" id="SM00451">
    <property type="entry name" value="ZnF_U1"/>
    <property type="match status" value="1"/>
</dbReference>
<feature type="domain" description="C2H2-type" evidence="7">
    <location>
        <begin position="497"/>
        <end position="527"/>
    </location>
</feature>
<dbReference type="Proteomes" id="UP001303760">
    <property type="component" value="Unassembled WGS sequence"/>
</dbReference>
<dbReference type="GO" id="GO:0003676">
    <property type="term" value="F:nucleic acid binding"/>
    <property type="evidence" value="ECO:0007669"/>
    <property type="project" value="InterPro"/>
</dbReference>
<gene>
    <name evidence="8" type="ORF">C8A03DRAFT_34836</name>
</gene>
<name>A0AAN7H6E5_9PEZI</name>
<dbReference type="InterPro" id="IPR054076">
    <property type="entry name" value="ZUO1-like_ZHD"/>
</dbReference>
<evidence type="ECO:0000259" key="6">
    <source>
        <dbReference type="PROSITE" id="PS50076"/>
    </source>
</evidence>
<dbReference type="InterPro" id="IPR003604">
    <property type="entry name" value="Matrin/U1-like-C_Znf_C2H2"/>
</dbReference>
<dbReference type="EMBL" id="MU860149">
    <property type="protein sequence ID" value="KAK4237226.1"/>
    <property type="molecule type" value="Genomic_DNA"/>
</dbReference>
<dbReference type="SUPFAM" id="SSF46565">
    <property type="entry name" value="Chaperone J-domain"/>
    <property type="match status" value="1"/>
</dbReference>
<dbReference type="PRINTS" id="PR00625">
    <property type="entry name" value="JDOMAIN"/>
</dbReference>
<feature type="region of interest" description="Disordered" evidence="5">
    <location>
        <begin position="433"/>
        <end position="452"/>
    </location>
</feature>
<dbReference type="SMART" id="SM00355">
    <property type="entry name" value="ZnF_C2H2"/>
    <property type="match status" value="2"/>
</dbReference>
<dbReference type="SMART" id="SM00271">
    <property type="entry name" value="DnaJ"/>
    <property type="match status" value="1"/>
</dbReference>
<feature type="domain" description="J" evidence="6">
    <location>
        <begin position="21"/>
        <end position="87"/>
    </location>
</feature>
<evidence type="ECO:0008006" key="10">
    <source>
        <dbReference type="Google" id="ProtNLM"/>
    </source>
</evidence>
<dbReference type="PANTHER" id="PTHR44029">
    <property type="entry name" value="DNAJ HOMOLOG SUBFAMILY C MEMBER 21"/>
    <property type="match status" value="1"/>
</dbReference>
<dbReference type="PROSITE" id="PS00028">
    <property type="entry name" value="ZINC_FINGER_C2H2_1"/>
    <property type="match status" value="1"/>
</dbReference>
<keyword evidence="9" id="KW-1185">Reference proteome</keyword>
<dbReference type="CDD" id="cd06257">
    <property type="entry name" value="DnaJ"/>
    <property type="match status" value="1"/>
</dbReference>
<dbReference type="AlphaFoldDB" id="A0AAN7H6E5"/>
<dbReference type="PROSITE" id="PS00636">
    <property type="entry name" value="DNAJ_1"/>
    <property type="match status" value="1"/>
</dbReference>
<evidence type="ECO:0000313" key="8">
    <source>
        <dbReference type="EMBL" id="KAK4237226.1"/>
    </source>
</evidence>
<dbReference type="InterPro" id="IPR018253">
    <property type="entry name" value="DnaJ_domain_CS"/>
</dbReference>
<dbReference type="Pfam" id="PF21884">
    <property type="entry name" value="ZUO1-like_ZHD"/>
    <property type="match status" value="1"/>
</dbReference>
<feature type="region of interest" description="Disordered" evidence="5">
    <location>
        <begin position="353"/>
        <end position="390"/>
    </location>
</feature>
<comment type="caution">
    <text evidence="8">The sequence shown here is derived from an EMBL/GenBank/DDBJ whole genome shotgun (WGS) entry which is preliminary data.</text>
</comment>